<evidence type="ECO:0000313" key="1">
    <source>
        <dbReference type="EMBL" id="RPF52280.1"/>
    </source>
</evidence>
<accession>A0A3N5B9Y5</accession>
<keyword evidence="2" id="KW-1185">Reference proteome</keyword>
<name>A0A3N5B9Y5_9BACI</name>
<protein>
    <submittedName>
        <fullName evidence="1">DUF2922 family protein</fullName>
    </submittedName>
</protein>
<proteinExistence type="predicted"/>
<dbReference type="Pfam" id="PF11148">
    <property type="entry name" value="DUF2922"/>
    <property type="match status" value="1"/>
</dbReference>
<dbReference type="OrthoDB" id="2454247at2"/>
<dbReference type="Proteomes" id="UP000276443">
    <property type="component" value="Unassembled WGS sequence"/>
</dbReference>
<evidence type="ECO:0000313" key="2">
    <source>
        <dbReference type="Proteomes" id="UP000276443"/>
    </source>
</evidence>
<comment type="caution">
    <text evidence="1">The sequence shown here is derived from an EMBL/GenBank/DDBJ whole genome shotgun (WGS) entry which is preliminary data.</text>
</comment>
<dbReference type="InterPro" id="IPR021321">
    <property type="entry name" value="DUF2922"/>
</dbReference>
<dbReference type="EMBL" id="RKRF01000010">
    <property type="protein sequence ID" value="RPF52280.1"/>
    <property type="molecule type" value="Genomic_DNA"/>
</dbReference>
<dbReference type="RefSeq" id="WP_124222555.1">
    <property type="nucleotide sequence ID" value="NZ_RKRF01000010.1"/>
</dbReference>
<dbReference type="AlphaFoldDB" id="A0A3N5B9Y5"/>
<sequence length="72" mass="7849">MAKRLELKFKNEEGKVATISLDNPIEPTDPVAVQQAMDTIISNDVFLSSGGSFVEVDSARIVDRTVTEIPLT</sequence>
<reference evidence="1 2" key="1">
    <citation type="submission" date="2018-11" db="EMBL/GenBank/DDBJ databases">
        <title>Genomic Encyclopedia of Type Strains, Phase IV (KMG-IV): sequencing the most valuable type-strain genomes for metagenomic binning, comparative biology and taxonomic classification.</title>
        <authorList>
            <person name="Goeker M."/>
        </authorList>
    </citation>
    <scope>NUCLEOTIDE SEQUENCE [LARGE SCALE GENOMIC DNA]</scope>
    <source>
        <strain evidence="1 2">DSM 18090</strain>
    </source>
</reference>
<organism evidence="1 2">
    <name type="scientific">Aquisalibacillus elongatus</name>
    <dbReference type="NCBI Taxonomy" id="485577"/>
    <lineage>
        <taxon>Bacteria</taxon>
        <taxon>Bacillati</taxon>
        <taxon>Bacillota</taxon>
        <taxon>Bacilli</taxon>
        <taxon>Bacillales</taxon>
        <taxon>Bacillaceae</taxon>
        <taxon>Aquisalibacillus</taxon>
    </lineage>
</organism>
<gene>
    <name evidence="1" type="ORF">EDC24_2273</name>
</gene>